<dbReference type="EMBL" id="HG994582">
    <property type="protein sequence ID" value="CAF2894644.1"/>
    <property type="molecule type" value="Genomic_DNA"/>
</dbReference>
<gene>
    <name evidence="3" type="ORF">LSAA_8178</name>
</gene>
<dbReference type="AlphaFoldDB" id="A0A7R8H639"/>
<dbReference type="Proteomes" id="UP000675881">
    <property type="component" value="Chromosome 3"/>
</dbReference>
<dbReference type="InterPro" id="IPR010613">
    <property type="entry name" value="PES"/>
</dbReference>
<dbReference type="InterPro" id="IPR001357">
    <property type="entry name" value="BRCT_dom"/>
</dbReference>
<protein>
    <recommendedName>
        <fullName evidence="1">Pescadillo homolog</fullName>
    </recommendedName>
</protein>
<evidence type="ECO:0000256" key="1">
    <source>
        <dbReference type="HAMAP-Rule" id="MF_03028"/>
    </source>
</evidence>
<evidence type="ECO:0000256" key="2">
    <source>
        <dbReference type="SAM" id="MobiDB-lite"/>
    </source>
</evidence>
<accession>A0A7R8H639</accession>
<dbReference type="GO" id="GO:0030687">
    <property type="term" value="C:preribosome, large subunit precursor"/>
    <property type="evidence" value="ECO:0007669"/>
    <property type="project" value="UniProtKB-UniRule"/>
</dbReference>
<evidence type="ECO:0000313" key="4">
    <source>
        <dbReference type="Proteomes" id="UP000675881"/>
    </source>
</evidence>
<dbReference type="PANTHER" id="PTHR12221">
    <property type="entry name" value="PESCADILLO - RELATED"/>
    <property type="match status" value="1"/>
</dbReference>
<dbReference type="HAMAP" id="MF_03028">
    <property type="entry name" value="Pescadillo"/>
    <property type="match status" value="1"/>
</dbReference>
<keyword evidence="1" id="KW-0690">Ribosome biogenesis</keyword>
<dbReference type="GO" id="GO:0000463">
    <property type="term" value="P:maturation of LSU-rRNA from tricistronic rRNA transcript (SSU-rRNA, 5.8S rRNA, LSU-rRNA)"/>
    <property type="evidence" value="ECO:0007669"/>
    <property type="project" value="UniProtKB-UniRule"/>
</dbReference>
<dbReference type="GO" id="GO:0070545">
    <property type="term" value="C:PeBoW complex"/>
    <property type="evidence" value="ECO:0007669"/>
    <property type="project" value="TreeGrafter"/>
</dbReference>
<name>A0A7R8H639_LEPSM</name>
<dbReference type="InterPro" id="IPR036420">
    <property type="entry name" value="BRCT_dom_sf"/>
</dbReference>
<dbReference type="SUPFAM" id="SSF52113">
    <property type="entry name" value="BRCT domain"/>
    <property type="match status" value="1"/>
</dbReference>
<keyword evidence="1" id="KW-0539">Nucleus</keyword>
<dbReference type="PANTHER" id="PTHR12221:SF6">
    <property type="entry name" value="PESCADILLO HOMOLOG"/>
    <property type="match status" value="1"/>
</dbReference>
<dbReference type="Gene3D" id="3.40.50.10190">
    <property type="entry name" value="BRCT domain"/>
    <property type="match status" value="1"/>
</dbReference>
<dbReference type="PROSITE" id="PS50172">
    <property type="entry name" value="BRCT"/>
    <property type="match status" value="1"/>
</dbReference>
<sequence length="549" mass="64387">MVARRKKRYETGEASKYLSRKQALAKLQLTLKDFRRLCILKGIHPREPRSRKRAQKGNLNQIKTLFYEKDIRFLLHEPINQESVDRLRENKPKYSLDHIVKERYPSFVDAIRDLEDCLCLVFLFSTFPSCPKSPNASVNLCRRLSIEWMHFIIEARALRKVFVSIKGIYYQVEVMGQTVTWIVPHNFAYDTSAKVDMRLLSIFTEFYTTMLGFINYRLYHNLNLKYPPVLPSGAALGDEDDEIKSERVAALNQSLARTLTGEEETVLDTILDEEQLTEAKKRADEITRLSTLFKGLKFYINREVPREALVFMIRSFGGEVSWDPIIAGSTFKEKNTSITHQICDRSKESMGELKVGRDYIQPQWVFDSINNRELLPTHKYFIGEMLPPHLSPFIADRRIGDYAPPEEVNLFQSSESTAKEDEEVDDVEMEDEEDLSEEEASDDEFDKTSKSMKVEEGKSESINKDEEKKKLEDEEYRLRVMMIKNKHRGLYKSMMKSRNRRTKEANLLTKKRQEYDDKTKVSSNKKKRPRLLEHNSFSDLYYRNIFLVY</sequence>
<dbReference type="GO" id="GO:0003723">
    <property type="term" value="F:RNA binding"/>
    <property type="evidence" value="ECO:0007669"/>
    <property type="project" value="TreeGrafter"/>
</dbReference>
<feature type="compositionally biased region" description="Basic and acidic residues" evidence="2">
    <location>
        <begin position="446"/>
        <end position="469"/>
    </location>
</feature>
<comment type="similarity">
    <text evidence="1">Belongs to the pescadillo family.</text>
</comment>
<dbReference type="Pfam" id="PF16589">
    <property type="entry name" value="BRCT_2"/>
    <property type="match status" value="1"/>
</dbReference>
<keyword evidence="4" id="KW-1185">Reference proteome</keyword>
<dbReference type="GO" id="GO:0005654">
    <property type="term" value="C:nucleoplasm"/>
    <property type="evidence" value="ECO:0007669"/>
    <property type="project" value="UniProtKB-SubCell"/>
</dbReference>
<dbReference type="OrthoDB" id="10264910at2759"/>
<dbReference type="GO" id="GO:0000466">
    <property type="term" value="P:maturation of 5.8S rRNA from tricistronic rRNA transcript (SSU-rRNA, 5.8S rRNA, LSU-rRNA)"/>
    <property type="evidence" value="ECO:0007669"/>
    <property type="project" value="UniProtKB-UniRule"/>
</dbReference>
<evidence type="ECO:0000313" key="3">
    <source>
        <dbReference type="EMBL" id="CAF2894644.1"/>
    </source>
</evidence>
<comment type="function">
    <text evidence="1">Required for maturation of ribosomal RNAs and formation of the large ribosomal subunit.</text>
</comment>
<proteinExistence type="inferred from homology"/>
<organism evidence="3 4">
    <name type="scientific">Lepeophtheirus salmonis</name>
    <name type="common">Salmon louse</name>
    <name type="synonym">Caligus salmonis</name>
    <dbReference type="NCBI Taxonomy" id="72036"/>
    <lineage>
        <taxon>Eukaryota</taxon>
        <taxon>Metazoa</taxon>
        <taxon>Ecdysozoa</taxon>
        <taxon>Arthropoda</taxon>
        <taxon>Crustacea</taxon>
        <taxon>Multicrustacea</taxon>
        <taxon>Hexanauplia</taxon>
        <taxon>Copepoda</taxon>
        <taxon>Siphonostomatoida</taxon>
        <taxon>Caligidae</taxon>
        <taxon>Lepeophtheirus</taxon>
    </lineage>
</organism>
<feature type="region of interest" description="Disordered" evidence="2">
    <location>
        <begin position="496"/>
        <end position="527"/>
    </location>
</feature>
<dbReference type="Pfam" id="PF06732">
    <property type="entry name" value="Pescadillo_N"/>
    <property type="match status" value="1"/>
</dbReference>
<feature type="region of interest" description="Disordered" evidence="2">
    <location>
        <begin position="408"/>
        <end position="469"/>
    </location>
</feature>
<dbReference type="CDD" id="cd17709">
    <property type="entry name" value="BRCT_pescadillo_like"/>
    <property type="match status" value="1"/>
</dbReference>
<reference evidence="3" key="1">
    <citation type="submission" date="2021-02" db="EMBL/GenBank/DDBJ databases">
        <authorList>
            <person name="Bekaert M."/>
        </authorList>
    </citation>
    <scope>NUCLEOTIDE SEQUENCE</scope>
    <source>
        <strain evidence="3">IoA-00</strain>
    </source>
</reference>
<dbReference type="FunFam" id="3.40.50.10190:FF:000002">
    <property type="entry name" value="Pescadillo homolog"/>
    <property type="match status" value="1"/>
</dbReference>
<keyword evidence="1" id="KW-0698">rRNA processing</keyword>
<comment type="subcellular location">
    <subcellularLocation>
        <location evidence="1">Nucleus</location>
        <location evidence="1">Nucleolus</location>
    </subcellularLocation>
    <subcellularLocation>
        <location evidence="1">Nucleus</location>
        <location evidence="1">Nucleoplasm</location>
    </subcellularLocation>
</comment>
<dbReference type="SMART" id="SM00292">
    <property type="entry name" value="BRCT"/>
    <property type="match status" value="1"/>
</dbReference>
<feature type="compositionally biased region" description="Acidic residues" evidence="2">
    <location>
        <begin position="420"/>
        <end position="445"/>
    </location>
</feature>
<feature type="compositionally biased region" description="Basic and acidic residues" evidence="2">
    <location>
        <begin position="511"/>
        <end position="520"/>
    </location>
</feature>
<dbReference type="GO" id="GO:0043021">
    <property type="term" value="F:ribonucleoprotein complex binding"/>
    <property type="evidence" value="ECO:0007669"/>
    <property type="project" value="UniProtKB-UniRule"/>
</dbReference>